<dbReference type="PANTHER" id="PTHR48011">
    <property type="entry name" value="CCR4-NOT TRANSCRIPTIONAL COMPLEX SUBUNIT CAF120-RELATED"/>
    <property type="match status" value="1"/>
</dbReference>
<dbReference type="SUPFAM" id="SSF56112">
    <property type="entry name" value="Protein kinase-like (PK-like)"/>
    <property type="match status" value="1"/>
</dbReference>
<dbReference type="PANTHER" id="PTHR48011:SF18">
    <property type="entry name" value="MITOGEN-ACTIVATED PROTEIN KINASE KINASE KINASE 19-RELATED"/>
    <property type="match status" value="1"/>
</dbReference>
<dbReference type="InterPro" id="IPR052751">
    <property type="entry name" value="Plant_MAPKKK"/>
</dbReference>
<dbReference type="CDD" id="cd00180">
    <property type="entry name" value="PKc"/>
    <property type="match status" value="1"/>
</dbReference>
<organism evidence="2 3">
    <name type="scientific">Purpureocillium lilacinum</name>
    <name type="common">Paecilomyces lilacinus</name>
    <dbReference type="NCBI Taxonomy" id="33203"/>
    <lineage>
        <taxon>Eukaryota</taxon>
        <taxon>Fungi</taxon>
        <taxon>Dikarya</taxon>
        <taxon>Ascomycota</taxon>
        <taxon>Pezizomycotina</taxon>
        <taxon>Sordariomycetes</taxon>
        <taxon>Hypocreomycetidae</taxon>
        <taxon>Hypocreales</taxon>
        <taxon>Ophiocordycipitaceae</taxon>
        <taxon>Purpureocillium</taxon>
    </lineage>
</organism>
<evidence type="ECO:0000259" key="1">
    <source>
        <dbReference type="PROSITE" id="PS50011"/>
    </source>
</evidence>
<keyword evidence="3" id="KW-1185">Reference proteome</keyword>
<dbReference type="Proteomes" id="UP001287286">
    <property type="component" value="Unassembled WGS sequence"/>
</dbReference>
<sequence length="288" mass="32087">MDNTMREEVTYHQYRPPGVRSVLNFGNSSFIGEIDEETILKYPLENGGDLSSLQHEYQLLQLVGPHERIIAIAEQGLTDAGLYLERAPNGTLRDFLKKSNGTPSISQRLTWCRELVEAVAHVHSRGVIHCDINPSNILLDGQFHVKLADFQGCSLNSDGEVLLHARAAEPCRYFCPRNDDIEGTQATDLFALGSTIHFIVTGEEVFPDIIDGAPHWYEDVQSRFACAAFPHTPGPCTAITQKCWMQQYMSAKDVLDDIKTIEQLNFGGIEAGKRPIEGPSYSNMCALF</sequence>
<feature type="domain" description="Protein kinase" evidence="1">
    <location>
        <begin position="1"/>
        <end position="288"/>
    </location>
</feature>
<dbReference type="Gene3D" id="1.10.510.10">
    <property type="entry name" value="Transferase(Phosphotransferase) domain 1"/>
    <property type="match status" value="1"/>
</dbReference>
<dbReference type="Pfam" id="PF00069">
    <property type="entry name" value="Pkinase"/>
    <property type="match status" value="1"/>
</dbReference>
<evidence type="ECO:0000313" key="3">
    <source>
        <dbReference type="Proteomes" id="UP001287286"/>
    </source>
</evidence>
<dbReference type="InterPro" id="IPR011009">
    <property type="entry name" value="Kinase-like_dom_sf"/>
</dbReference>
<comment type="caution">
    <text evidence="2">The sequence shown here is derived from an EMBL/GenBank/DDBJ whole genome shotgun (WGS) entry which is preliminary data.</text>
</comment>
<name>A0ABR0BF18_PURLI</name>
<proteinExistence type="predicted"/>
<gene>
    <name evidence="2" type="ORF">Purlil1_13324</name>
</gene>
<dbReference type="InterPro" id="IPR000719">
    <property type="entry name" value="Prot_kinase_dom"/>
</dbReference>
<accession>A0ABR0BF18</accession>
<dbReference type="EMBL" id="JAWRVI010000200">
    <property type="protein sequence ID" value="KAK4071793.1"/>
    <property type="molecule type" value="Genomic_DNA"/>
</dbReference>
<dbReference type="PROSITE" id="PS50011">
    <property type="entry name" value="PROTEIN_KINASE_DOM"/>
    <property type="match status" value="1"/>
</dbReference>
<protein>
    <recommendedName>
        <fullName evidence="1">Protein kinase domain-containing protein</fullName>
    </recommendedName>
</protein>
<evidence type="ECO:0000313" key="2">
    <source>
        <dbReference type="EMBL" id="KAK4071793.1"/>
    </source>
</evidence>
<reference evidence="2 3" key="1">
    <citation type="journal article" date="2024" name="Microbiol. Resour. Announc.">
        <title>Genome annotations for the ascomycete fungi Trichoderma harzianum, Trichoderma aggressivum, and Purpureocillium lilacinum.</title>
        <authorList>
            <person name="Beijen E.P.W."/>
            <person name="Ohm R.A."/>
        </authorList>
    </citation>
    <scope>NUCLEOTIDE SEQUENCE [LARGE SCALE GENOMIC DNA]</scope>
    <source>
        <strain evidence="2 3">CBS 150709</strain>
    </source>
</reference>